<reference evidence="2" key="1">
    <citation type="journal article" date="2017" name="Zool. J. Linn. Soc.">
        <title>Molecular phylogeny, frequent parallel evolution and new system of Japanese clausiliid land snails (Gastropoda: Stylommatophora).</title>
        <authorList>
            <person name="Motochin R."/>
            <person name="Wang M."/>
            <person name="Ueshima R."/>
        </authorList>
    </citation>
    <scope>NUCLEOTIDE SEQUENCE</scope>
    <source>
        <strain evidence="2">AG628-1</strain>
        <tissue evidence="2">Muscle</tissue>
    </source>
</reference>
<name>A0A224A9P6_9EUPU</name>
<keyword evidence="1" id="KW-0472">Membrane</keyword>
<feature type="transmembrane region" description="Helical" evidence="1">
    <location>
        <begin position="29"/>
        <end position="48"/>
    </location>
</feature>
<sequence length="93" mass="9976">MLTVYLLSFQMVLLMLLFFASSKMYLTALLVLEGLVLSALAVSIFILACSFGGLYIFITLLALGVCEAGLGLSLLMSYMKITGGNYINASSSM</sequence>
<keyword evidence="1" id="KW-0812">Transmembrane</keyword>
<evidence type="ECO:0000256" key="1">
    <source>
        <dbReference type="SAM" id="Phobius"/>
    </source>
</evidence>
<keyword evidence="1" id="KW-1133">Transmembrane helix</keyword>
<feature type="transmembrane region" description="Helical" evidence="1">
    <location>
        <begin position="54"/>
        <end position="75"/>
    </location>
</feature>
<geneLocation type="mitochondrion" evidence="2"/>
<proteinExistence type="predicted"/>
<dbReference type="AlphaFoldDB" id="A0A224A9P6"/>
<accession>A0A224A9P6</accession>
<dbReference type="EMBL" id="LC171960">
    <property type="protein sequence ID" value="BBA10256.1"/>
    <property type="molecule type" value="Genomic_DNA"/>
</dbReference>
<protein>
    <submittedName>
        <fullName evidence="2">NADH dehydrogenase subunit 4L</fullName>
    </submittedName>
</protein>
<keyword evidence="2" id="KW-0496">Mitochondrion</keyword>
<evidence type="ECO:0000313" key="2">
    <source>
        <dbReference type="EMBL" id="BBA10256.1"/>
    </source>
</evidence>
<dbReference type="Gene3D" id="1.10.287.3510">
    <property type="match status" value="1"/>
</dbReference>
<feature type="transmembrane region" description="Helical" evidence="1">
    <location>
        <begin position="6"/>
        <end position="22"/>
    </location>
</feature>
<organism evidence="2">
    <name type="scientific">Megalophaedusa tosaensis</name>
    <dbReference type="NCBI Taxonomy" id="1885880"/>
    <lineage>
        <taxon>Eukaryota</taxon>
        <taxon>Metazoa</taxon>
        <taxon>Spiralia</taxon>
        <taxon>Lophotrochozoa</taxon>
        <taxon>Mollusca</taxon>
        <taxon>Gastropoda</taxon>
        <taxon>Heterobranchia</taxon>
        <taxon>Euthyneura</taxon>
        <taxon>Panpulmonata</taxon>
        <taxon>Eupulmonata</taxon>
        <taxon>Stylommatophora</taxon>
        <taxon>Helicina</taxon>
        <taxon>Clausilioidea</taxon>
        <taxon>Clausiliidae</taxon>
        <taxon>Phaedusinae</taxon>
        <taxon>Megalophaedusa</taxon>
    </lineage>
</organism>
<gene>
    <name evidence="2" type="primary">ND4L</name>
</gene>